<evidence type="ECO:0000313" key="5">
    <source>
        <dbReference type="Proteomes" id="UP000295310"/>
    </source>
</evidence>
<comment type="caution">
    <text evidence="4">The sequence shown here is derived from an EMBL/GenBank/DDBJ whole genome shotgun (WGS) entry which is preliminary data.</text>
</comment>
<evidence type="ECO:0000259" key="3">
    <source>
        <dbReference type="Pfam" id="PF04394"/>
    </source>
</evidence>
<keyword evidence="5" id="KW-1185">Reference proteome</keyword>
<dbReference type="EMBL" id="SCWA01000003">
    <property type="protein sequence ID" value="TDL98681.1"/>
    <property type="molecule type" value="Genomic_DNA"/>
</dbReference>
<evidence type="ECO:0000313" key="4">
    <source>
        <dbReference type="EMBL" id="TDL98681.1"/>
    </source>
</evidence>
<dbReference type="InterPro" id="IPR007489">
    <property type="entry name" value="RocS-like_C"/>
</dbReference>
<dbReference type="AlphaFoldDB" id="A0A4R6BFM9"/>
<reference evidence="4 5" key="1">
    <citation type="submission" date="2019-01" db="EMBL/GenBank/DDBJ databases">
        <title>Draft genome sequences of the type strains of six Macrococcus species.</title>
        <authorList>
            <person name="Mazhar S."/>
            <person name="Altermann E."/>
            <person name="Hill C."/>
            <person name="Mcauliffe O."/>
        </authorList>
    </citation>
    <scope>NUCLEOTIDE SEQUENCE [LARGE SCALE GENOMIC DNA]</scope>
    <source>
        <strain evidence="4 5">CCM4811</strain>
    </source>
</reference>
<evidence type="ECO:0000256" key="1">
    <source>
        <dbReference type="SAM" id="Coils"/>
    </source>
</evidence>
<feature type="region of interest" description="Disordered" evidence="2">
    <location>
        <begin position="156"/>
        <end position="183"/>
    </location>
</feature>
<protein>
    <submittedName>
        <fullName evidence="4">DUF536 domain-containing protein</fullName>
    </submittedName>
</protein>
<dbReference type="Proteomes" id="UP000295310">
    <property type="component" value="Unassembled WGS sequence"/>
</dbReference>
<proteinExistence type="predicted"/>
<feature type="domain" description="Regulator of chromosome segregation-like C-terminal" evidence="3">
    <location>
        <begin position="109"/>
        <end position="131"/>
    </location>
</feature>
<keyword evidence="1" id="KW-0175">Coiled coil</keyword>
<evidence type="ECO:0000256" key="2">
    <source>
        <dbReference type="SAM" id="MobiDB-lite"/>
    </source>
</evidence>
<name>A0A4R6BFM9_9STAP</name>
<gene>
    <name evidence="4" type="ORF">ERX27_02585</name>
</gene>
<dbReference type="Pfam" id="PF04394">
    <property type="entry name" value="DUF536"/>
    <property type="match status" value="1"/>
</dbReference>
<sequence length="206" mass="24488">MIKTKLSLCFFFNFFRHCNARRLNIELEKVDNALVITDEQALKIGESINNQKPLNEKINLKMIFDMDNQEDEQPTQKEEAKDKVLQDDIINLLKQQLNDKEKQISFLENQMNVKDVQINKLNETLDNQQKLLHNQQALALESNDRIKALEVKLKENDKRQDKDGKDQLYVETETQRSDMKENKVDDFYKDLREDTPKGFFSKFFKR</sequence>
<feature type="coiled-coil region" evidence="1">
    <location>
        <begin position="90"/>
        <end position="138"/>
    </location>
</feature>
<accession>A0A4R6BFM9</accession>
<dbReference type="OrthoDB" id="2417476at2"/>
<organism evidence="4 5">
    <name type="scientific">Macrococcus brunensis</name>
    <dbReference type="NCBI Taxonomy" id="198483"/>
    <lineage>
        <taxon>Bacteria</taxon>
        <taxon>Bacillati</taxon>
        <taxon>Bacillota</taxon>
        <taxon>Bacilli</taxon>
        <taxon>Bacillales</taxon>
        <taxon>Staphylococcaceae</taxon>
        <taxon>Macrococcus</taxon>
    </lineage>
</organism>